<dbReference type="GO" id="GO:0006749">
    <property type="term" value="P:glutathione metabolic process"/>
    <property type="evidence" value="ECO:0007669"/>
    <property type="project" value="TreeGrafter"/>
</dbReference>
<keyword evidence="7" id="KW-0676">Redox-active center</keyword>
<dbReference type="PRINTS" id="PR00368">
    <property type="entry name" value="FADPNR"/>
</dbReference>
<feature type="domain" description="Pyridine nucleotide-disulphide oxidoreductase dimerisation" evidence="8">
    <location>
        <begin position="194"/>
        <end position="257"/>
    </location>
</feature>
<evidence type="ECO:0000256" key="2">
    <source>
        <dbReference type="ARBA" id="ARBA00007532"/>
    </source>
</evidence>
<evidence type="ECO:0000313" key="10">
    <source>
        <dbReference type="EMBL" id="VDN33238.1"/>
    </source>
</evidence>
<evidence type="ECO:0000256" key="6">
    <source>
        <dbReference type="ARBA" id="ARBA00023157"/>
    </source>
</evidence>
<dbReference type="InterPro" id="IPR046952">
    <property type="entry name" value="GSHR/TRXR-like"/>
</dbReference>
<dbReference type="SUPFAM" id="SSF51905">
    <property type="entry name" value="FAD/NAD(P)-binding domain"/>
    <property type="match status" value="1"/>
</dbReference>
<evidence type="ECO:0000259" key="9">
    <source>
        <dbReference type="Pfam" id="PF07992"/>
    </source>
</evidence>
<dbReference type="PANTHER" id="PTHR42737:SF2">
    <property type="entry name" value="GLUTATHIONE REDUCTASE"/>
    <property type="match status" value="1"/>
</dbReference>
<keyword evidence="3" id="KW-0285">Flavoprotein</keyword>
<dbReference type="AlphaFoldDB" id="A0A3P7NCF1"/>
<dbReference type="InterPro" id="IPR016156">
    <property type="entry name" value="FAD/NAD-linked_Rdtase_dimer_sf"/>
</dbReference>
<dbReference type="GO" id="GO:0005829">
    <property type="term" value="C:cytosol"/>
    <property type="evidence" value="ECO:0007669"/>
    <property type="project" value="TreeGrafter"/>
</dbReference>
<dbReference type="GO" id="GO:0034599">
    <property type="term" value="P:cellular response to oxidative stress"/>
    <property type="evidence" value="ECO:0007669"/>
    <property type="project" value="TreeGrafter"/>
</dbReference>
<keyword evidence="4" id="KW-0274">FAD</keyword>
<dbReference type="InterPro" id="IPR023753">
    <property type="entry name" value="FAD/NAD-binding_dom"/>
</dbReference>
<evidence type="ECO:0000256" key="7">
    <source>
        <dbReference type="ARBA" id="ARBA00023284"/>
    </source>
</evidence>
<feature type="non-terminal residue" evidence="10">
    <location>
        <position position="1"/>
    </location>
</feature>
<proteinExistence type="inferred from homology"/>
<dbReference type="EMBL" id="UYRV01122389">
    <property type="protein sequence ID" value="VDN33238.1"/>
    <property type="molecule type" value="Genomic_DNA"/>
</dbReference>
<evidence type="ECO:0000313" key="11">
    <source>
        <dbReference type="Proteomes" id="UP000271889"/>
    </source>
</evidence>
<dbReference type="Proteomes" id="UP000271889">
    <property type="component" value="Unassembled WGS sequence"/>
</dbReference>
<keyword evidence="5" id="KW-0560">Oxidoreductase</keyword>
<dbReference type="Gene3D" id="3.50.50.60">
    <property type="entry name" value="FAD/NAD(P)-binding domain"/>
    <property type="match status" value="1"/>
</dbReference>
<accession>A0A3P7NCF1</accession>
<protein>
    <submittedName>
        <fullName evidence="10">Uncharacterized protein</fullName>
    </submittedName>
</protein>
<dbReference type="GO" id="GO:0050660">
    <property type="term" value="F:flavin adenine dinucleotide binding"/>
    <property type="evidence" value="ECO:0007669"/>
    <property type="project" value="InterPro"/>
</dbReference>
<evidence type="ECO:0000256" key="1">
    <source>
        <dbReference type="ARBA" id="ARBA00001974"/>
    </source>
</evidence>
<keyword evidence="11" id="KW-1185">Reference proteome</keyword>
<dbReference type="InterPro" id="IPR004099">
    <property type="entry name" value="Pyr_nucl-diS_OxRdtase_dimer"/>
</dbReference>
<evidence type="ECO:0000259" key="8">
    <source>
        <dbReference type="Pfam" id="PF02852"/>
    </source>
</evidence>
<comment type="similarity">
    <text evidence="2">Belongs to the class-I pyridine nucleotide-disulfide oxidoreductase family.</text>
</comment>
<keyword evidence="6" id="KW-1015">Disulfide bond</keyword>
<dbReference type="GO" id="GO:0045454">
    <property type="term" value="P:cell redox homeostasis"/>
    <property type="evidence" value="ECO:0007669"/>
    <property type="project" value="InterPro"/>
</dbReference>
<feature type="domain" description="FAD/NAD(P)-binding" evidence="9">
    <location>
        <begin position="85"/>
        <end position="173"/>
    </location>
</feature>
<dbReference type="GO" id="GO:0005739">
    <property type="term" value="C:mitochondrion"/>
    <property type="evidence" value="ECO:0007669"/>
    <property type="project" value="TreeGrafter"/>
</dbReference>
<evidence type="ECO:0000256" key="4">
    <source>
        <dbReference type="ARBA" id="ARBA00022827"/>
    </source>
</evidence>
<comment type="cofactor">
    <cofactor evidence="1">
        <name>FAD</name>
        <dbReference type="ChEBI" id="CHEBI:57692"/>
    </cofactor>
</comment>
<dbReference type="PRINTS" id="PR00411">
    <property type="entry name" value="PNDRDTASEI"/>
</dbReference>
<evidence type="ECO:0000256" key="5">
    <source>
        <dbReference type="ARBA" id="ARBA00023002"/>
    </source>
</evidence>
<dbReference type="SUPFAM" id="SSF55424">
    <property type="entry name" value="FAD/NAD-linked reductases, dimerisation (C-terminal) domain"/>
    <property type="match status" value="1"/>
</dbReference>
<dbReference type="InterPro" id="IPR036188">
    <property type="entry name" value="FAD/NAD-bd_sf"/>
</dbReference>
<dbReference type="PANTHER" id="PTHR42737">
    <property type="entry name" value="GLUTATHIONE REDUCTASE"/>
    <property type="match status" value="1"/>
</dbReference>
<dbReference type="OrthoDB" id="5956163at2759"/>
<dbReference type="Pfam" id="PF02852">
    <property type="entry name" value="Pyr_redox_dim"/>
    <property type="match status" value="1"/>
</dbReference>
<name>A0A3P7NCF1_CYLGO</name>
<gene>
    <name evidence="10" type="ORF">CGOC_LOCUS12332</name>
</gene>
<sequence>SKVEIIRGQAAFDEDGTVVVNGQKYKGKNTLIAVLRTFDDTLSVGLTEAMDKGPVTIHKRTLVRKQRIFVPTFLFSNSMYPMYLQVDRVEKRPDGLLTIKTNTGTIDEVETLIWAVGRTPLTADLHLDKVGVKTDEKGNVIVDKYQNTSNPSIQCIGDAAGKFLLTPVAIAAGRRLSHRLFNNETSNYLPYENIATVVFSHPTLGTVGLTEAEAIKKYGKDQIMLYKSKFNPMYHAVTKHKESCIMKLVCAGPEEKVCLQFCR</sequence>
<evidence type="ECO:0000256" key="3">
    <source>
        <dbReference type="ARBA" id="ARBA00022630"/>
    </source>
</evidence>
<reference evidence="10 11" key="1">
    <citation type="submission" date="2018-11" db="EMBL/GenBank/DDBJ databases">
        <authorList>
            <consortium name="Pathogen Informatics"/>
        </authorList>
    </citation>
    <scope>NUCLEOTIDE SEQUENCE [LARGE SCALE GENOMIC DNA]</scope>
</reference>
<dbReference type="GO" id="GO:0004362">
    <property type="term" value="F:glutathione-disulfide reductase (NADPH) activity"/>
    <property type="evidence" value="ECO:0007669"/>
    <property type="project" value="TreeGrafter"/>
</dbReference>
<organism evidence="10 11">
    <name type="scientific">Cylicostephanus goldi</name>
    <name type="common">Nematode worm</name>
    <dbReference type="NCBI Taxonomy" id="71465"/>
    <lineage>
        <taxon>Eukaryota</taxon>
        <taxon>Metazoa</taxon>
        <taxon>Ecdysozoa</taxon>
        <taxon>Nematoda</taxon>
        <taxon>Chromadorea</taxon>
        <taxon>Rhabditida</taxon>
        <taxon>Rhabditina</taxon>
        <taxon>Rhabditomorpha</taxon>
        <taxon>Strongyloidea</taxon>
        <taxon>Strongylidae</taxon>
        <taxon>Cylicostephanus</taxon>
    </lineage>
</organism>
<dbReference type="Pfam" id="PF07992">
    <property type="entry name" value="Pyr_redox_2"/>
    <property type="match status" value="1"/>
</dbReference>